<gene>
    <name evidence="2" type="ORF">AVDCRST_MAG11-3022</name>
</gene>
<dbReference type="EMBL" id="CADCTU010000656">
    <property type="protein sequence ID" value="CAA9341907.1"/>
    <property type="molecule type" value="Genomic_DNA"/>
</dbReference>
<proteinExistence type="predicted"/>
<reference evidence="2" key="1">
    <citation type="submission" date="2020-02" db="EMBL/GenBank/DDBJ databases">
        <authorList>
            <person name="Meier V. D."/>
        </authorList>
    </citation>
    <scope>NUCLEOTIDE SEQUENCE</scope>
    <source>
        <strain evidence="2">AVDCRST_MAG11</strain>
    </source>
</reference>
<feature type="signal peptide" evidence="1">
    <location>
        <begin position="1"/>
        <end position="22"/>
    </location>
</feature>
<organism evidence="2">
    <name type="scientific">uncultured Gemmatimonadaceae bacterium</name>
    <dbReference type="NCBI Taxonomy" id="246130"/>
    <lineage>
        <taxon>Bacteria</taxon>
        <taxon>Pseudomonadati</taxon>
        <taxon>Gemmatimonadota</taxon>
        <taxon>Gemmatimonadia</taxon>
        <taxon>Gemmatimonadales</taxon>
        <taxon>Gemmatimonadaceae</taxon>
        <taxon>environmental samples</taxon>
    </lineage>
</organism>
<keyword evidence="1" id="KW-0732">Signal</keyword>
<evidence type="ECO:0000313" key="2">
    <source>
        <dbReference type="EMBL" id="CAA9341907.1"/>
    </source>
</evidence>
<protein>
    <recommendedName>
        <fullName evidence="3">Outer membrane protein beta-barrel domain-containing protein</fullName>
    </recommendedName>
</protein>
<accession>A0A6J4LTU3</accession>
<evidence type="ECO:0000256" key="1">
    <source>
        <dbReference type="SAM" id="SignalP"/>
    </source>
</evidence>
<evidence type="ECO:0008006" key="3">
    <source>
        <dbReference type="Google" id="ProtNLM"/>
    </source>
</evidence>
<dbReference type="AlphaFoldDB" id="A0A6J4LTU3"/>
<sequence>MLRRAVSLLAALAFPLALGAQAPSRTVRSTPYTQTISINPLGLPFGFFSGEYEFSPTGTGGLTLGVGGTYATGYFEEEDEDESRDAWVEGKVLYYPGEVPLRGFAVGLTLGYHNARNDGGDLFTPGGVVRSEGAPTVGVLLDYNWLIGARRRFLVGTGIGARRVLKDVDAGSPLDQVYPDGRLQIGLAF</sequence>
<name>A0A6J4LTU3_9BACT</name>
<feature type="chain" id="PRO_5027109594" description="Outer membrane protein beta-barrel domain-containing protein" evidence="1">
    <location>
        <begin position="23"/>
        <end position="189"/>
    </location>
</feature>